<proteinExistence type="predicted"/>
<reference evidence="1" key="1">
    <citation type="submission" date="2021-01" db="EMBL/GenBank/DDBJ databases">
        <authorList>
            <person name="Zahm M."/>
            <person name="Roques C."/>
            <person name="Cabau C."/>
            <person name="Klopp C."/>
            <person name="Donnadieu C."/>
            <person name="Jouanno E."/>
            <person name="Lampietro C."/>
            <person name="Louis A."/>
            <person name="Herpin A."/>
            <person name="Echchiki A."/>
            <person name="Berthelot C."/>
            <person name="Parey E."/>
            <person name="Roest-Crollius H."/>
            <person name="Braasch I."/>
            <person name="Postlethwait J."/>
            <person name="Bobe J."/>
            <person name="Montfort J."/>
            <person name="Bouchez O."/>
            <person name="Begum T."/>
            <person name="Mejri S."/>
            <person name="Adams A."/>
            <person name="Chen W.-J."/>
            <person name="Guiguen Y."/>
        </authorList>
    </citation>
    <scope>NUCLEOTIDE SEQUENCE</scope>
    <source>
        <strain evidence="1">YG-15Mar2019-1</strain>
        <tissue evidence="1">Brain</tissue>
    </source>
</reference>
<gene>
    <name evidence="1" type="ORF">MATL_G00114610</name>
</gene>
<dbReference type="AlphaFoldDB" id="A0A9D3T558"/>
<sequence>MWRMKKMSSLNLVGVRISVCSHCQARRAPPPSHPLCQERASRPLTHLTSQHISKARWEWLCFSGMIWLQRTPHGSVSLPPRYWGAPLSADVT</sequence>
<accession>A0A9D3T558</accession>
<evidence type="ECO:0000313" key="2">
    <source>
        <dbReference type="Proteomes" id="UP001046870"/>
    </source>
</evidence>
<keyword evidence="2" id="KW-1185">Reference proteome</keyword>
<name>A0A9D3T558_MEGAT</name>
<evidence type="ECO:0000313" key="1">
    <source>
        <dbReference type="EMBL" id="KAG7470505.1"/>
    </source>
</evidence>
<protein>
    <submittedName>
        <fullName evidence="1">Uncharacterized protein</fullName>
    </submittedName>
</protein>
<comment type="caution">
    <text evidence="1">The sequence shown here is derived from an EMBL/GenBank/DDBJ whole genome shotgun (WGS) entry which is preliminary data.</text>
</comment>
<dbReference type="EMBL" id="JAFDVH010000009">
    <property type="protein sequence ID" value="KAG7470505.1"/>
    <property type="molecule type" value="Genomic_DNA"/>
</dbReference>
<organism evidence="1 2">
    <name type="scientific">Megalops atlanticus</name>
    <name type="common">Tarpon</name>
    <name type="synonym">Clupea gigantea</name>
    <dbReference type="NCBI Taxonomy" id="7932"/>
    <lineage>
        <taxon>Eukaryota</taxon>
        <taxon>Metazoa</taxon>
        <taxon>Chordata</taxon>
        <taxon>Craniata</taxon>
        <taxon>Vertebrata</taxon>
        <taxon>Euteleostomi</taxon>
        <taxon>Actinopterygii</taxon>
        <taxon>Neopterygii</taxon>
        <taxon>Teleostei</taxon>
        <taxon>Elopiformes</taxon>
        <taxon>Megalopidae</taxon>
        <taxon>Megalops</taxon>
    </lineage>
</organism>
<dbReference type="Proteomes" id="UP001046870">
    <property type="component" value="Chromosome 9"/>
</dbReference>